<keyword evidence="5" id="KW-1185">Reference proteome</keyword>
<proteinExistence type="predicted"/>
<evidence type="ECO:0000313" key="5">
    <source>
        <dbReference type="Proteomes" id="UP001168363"/>
    </source>
</evidence>
<dbReference type="SUPFAM" id="SSF81995">
    <property type="entry name" value="beta-sandwich domain of Sec23/24"/>
    <property type="match status" value="1"/>
</dbReference>
<protein>
    <submittedName>
        <fullName evidence="4">DUF4190 domain-containing protein</fullName>
    </submittedName>
</protein>
<feature type="region of interest" description="Disordered" evidence="1">
    <location>
        <begin position="1"/>
        <end position="62"/>
    </location>
</feature>
<keyword evidence="2" id="KW-0812">Transmembrane</keyword>
<organism evidence="4 5">
    <name type="scientific">Nocardioides cremeus</name>
    <dbReference type="NCBI Taxonomy" id="3058044"/>
    <lineage>
        <taxon>Bacteria</taxon>
        <taxon>Bacillati</taxon>
        <taxon>Actinomycetota</taxon>
        <taxon>Actinomycetes</taxon>
        <taxon>Propionibacteriales</taxon>
        <taxon>Nocardioidaceae</taxon>
        <taxon>Nocardioides</taxon>
    </lineage>
</organism>
<feature type="compositionally biased region" description="Pro residues" evidence="1">
    <location>
        <begin position="22"/>
        <end position="33"/>
    </location>
</feature>
<sequence>MSSTPPEGPEDQPSYPPSYGQQPPPQPQQPPPAYEQGYPPAGGHPYGQAFPGGGDPRQEAPPSKAMAITSLVLSLLFCVPFLAAIVSIVLGVVVLGRSRDGRDHGRGMAIAGIVISTLVLLATVALLVVAVVLGISSLKDVNDLERGDCISADNLTDGDAEGFGQITVGSCTDEHDAEVVAVKTLDAEEAERYASASTTEICQSLVLDDPELLELVAPGIDLLTITNSAEPAAGDKVACILFNADGSPLDEPLLD</sequence>
<dbReference type="Proteomes" id="UP001168363">
    <property type="component" value="Unassembled WGS sequence"/>
</dbReference>
<feature type="transmembrane region" description="Helical" evidence="2">
    <location>
        <begin position="71"/>
        <end position="96"/>
    </location>
</feature>
<accession>A0ABT8TLH6</accession>
<keyword evidence="2" id="KW-1133">Transmembrane helix</keyword>
<gene>
    <name evidence="4" type="ORF">QWJ41_03765</name>
</gene>
<evidence type="ECO:0000313" key="4">
    <source>
        <dbReference type="EMBL" id="MDO3394822.1"/>
    </source>
</evidence>
<feature type="domain" description="DUF4190" evidence="3">
    <location>
        <begin position="66"/>
        <end position="125"/>
    </location>
</feature>
<reference evidence="4" key="1">
    <citation type="submission" date="2023-06" db="EMBL/GenBank/DDBJ databases">
        <title>Genome sequence of Nocardioides sp. SOB44.</title>
        <authorList>
            <person name="Zhang G."/>
        </authorList>
    </citation>
    <scope>NUCLEOTIDE SEQUENCE</scope>
    <source>
        <strain evidence="4">SOB44</strain>
    </source>
</reference>
<comment type="caution">
    <text evidence="4">The sequence shown here is derived from an EMBL/GenBank/DDBJ whole genome shotgun (WGS) entry which is preliminary data.</text>
</comment>
<evidence type="ECO:0000256" key="1">
    <source>
        <dbReference type="SAM" id="MobiDB-lite"/>
    </source>
</evidence>
<feature type="compositionally biased region" description="Low complexity" evidence="1">
    <location>
        <begin position="34"/>
        <end position="43"/>
    </location>
</feature>
<name>A0ABT8TLH6_9ACTN</name>
<dbReference type="Pfam" id="PF13828">
    <property type="entry name" value="DUF4190"/>
    <property type="match status" value="1"/>
</dbReference>
<dbReference type="RefSeq" id="WP_302705830.1">
    <property type="nucleotide sequence ID" value="NZ_JAULSC010000002.1"/>
</dbReference>
<dbReference type="EMBL" id="JAULSC010000002">
    <property type="protein sequence ID" value="MDO3394822.1"/>
    <property type="molecule type" value="Genomic_DNA"/>
</dbReference>
<keyword evidence="2" id="KW-0472">Membrane</keyword>
<feature type="transmembrane region" description="Helical" evidence="2">
    <location>
        <begin position="108"/>
        <end position="135"/>
    </location>
</feature>
<dbReference type="InterPro" id="IPR025241">
    <property type="entry name" value="DUF4190"/>
</dbReference>
<evidence type="ECO:0000256" key="2">
    <source>
        <dbReference type="SAM" id="Phobius"/>
    </source>
</evidence>
<evidence type="ECO:0000259" key="3">
    <source>
        <dbReference type="Pfam" id="PF13828"/>
    </source>
</evidence>